<dbReference type="EMBL" id="SNVI01000002">
    <property type="protein sequence ID" value="TFE41895.1"/>
    <property type="molecule type" value="Genomic_DNA"/>
</dbReference>
<evidence type="ECO:0000313" key="2">
    <source>
        <dbReference type="Proteomes" id="UP000297385"/>
    </source>
</evidence>
<accession>A0A4Y8MWY7</accession>
<comment type="caution">
    <text evidence="1">The sequence shown here is derived from an EMBL/GenBank/DDBJ whole genome shotgun (WGS) entry which is preliminary data.</text>
</comment>
<reference evidence="1 2" key="1">
    <citation type="submission" date="2019-03" db="EMBL/GenBank/DDBJ databases">
        <title>Complete Genome Sequence of Paraburkholderia dipogonis ICMP 19430T, a Nitrogen-fixing Symbiont of the South African Invasive Legume Dipogon lignosus in New Zealand.</title>
        <authorList>
            <person name="De Meyer S.E."/>
        </authorList>
    </citation>
    <scope>NUCLEOTIDE SEQUENCE [LARGE SCALE GENOMIC DNA]</scope>
    <source>
        <strain evidence="1 2">ICMP 19430</strain>
    </source>
</reference>
<proteinExistence type="predicted"/>
<dbReference type="RefSeq" id="WP_134465173.1">
    <property type="nucleotide sequence ID" value="NZ_SNVI01000002.1"/>
</dbReference>
<name>A0A4Y8MWY7_9BURK</name>
<gene>
    <name evidence="1" type="ORF">E2553_35240</name>
</gene>
<dbReference type="Proteomes" id="UP000297385">
    <property type="component" value="Unassembled WGS sequence"/>
</dbReference>
<evidence type="ECO:0000313" key="1">
    <source>
        <dbReference type="EMBL" id="TFE41895.1"/>
    </source>
</evidence>
<protein>
    <submittedName>
        <fullName evidence="1">Uncharacterized protein</fullName>
    </submittedName>
</protein>
<organism evidence="1 2">
    <name type="scientific">Paraburkholderia dipogonis</name>
    <dbReference type="NCBI Taxonomy" id="1211383"/>
    <lineage>
        <taxon>Bacteria</taxon>
        <taxon>Pseudomonadati</taxon>
        <taxon>Pseudomonadota</taxon>
        <taxon>Betaproteobacteria</taxon>
        <taxon>Burkholderiales</taxon>
        <taxon>Burkholderiaceae</taxon>
        <taxon>Paraburkholderia</taxon>
    </lineage>
</organism>
<dbReference type="AlphaFoldDB" id="A0A4Y8MWY7"/>
<sequence length="349" mass="39371">MASWLGVDAAAALRYLQSSLDGLTADAADRLMVLLCAELSGGPGRRRKSGVAAFLLPESLAIFIPLVHRYVRPAEDIDRVDKGVYSPEARDNAQDLRNRLWEALRSDESEDSDAVLSTFLSDNLLADQRDWILSMLDERRGKLSDPTAWSAEDVREFAEHFRHQPRSDYQLFRRVSRLVLNVKHEIEASQNATNRNQVRFGDLEKDFQGFLTRRLEDQSLNWFTVTQESEVDQGQRPDIHVNTSFLNTLPIEVKLANIGWTVSSLLERLETQLVGQYLRPSAVNYGLYVIGNTKAGRQWQLENGERIGFAGLVELLKLRAVELVAANPQKVHGLEVIGIDFSDPREAGE</sequence>